<name>A0AAV5TGE2_9BILA</name>
<dbReference type="Proteomes" id="UP001432027">
    <property type="component" value="Unassembled WGS sequence"/>
</dbReference>
<evidence type="ECO:0000256" key="2">
    <source>
        <dbReference type="SAM" id="SignalP"/>
    </source>
</evidence>
<keyword evidence="1" id="KW-0812">Transmembrane</keyword>
<feature type="non-terminal residue" evidence="3">
    <location>
        <position position="1"/>
    </location>
</feature>
<feature type="signal peptide" evidence="2">
    <location>
        <begin position="1"/>
        <end position="22"/>
    </location>
</feature>
<evidence type="ECO:0000256" key="1">
    <source>
        <dbReference type="SAM" id="Phobius"/>
    </source>
</evidence>
<keyword evidence="1" id="KW-1133">Transmembrane helix</keyword>
<keyword evidence="4" id="KW-1185">Reference proteome</keyword>
<keyword evidence="2" id="KW-0732">Signal</keyword>
<organism evidence="3 4">
    <name type="scientific">Pristionchus entomophagus</name>
    <dbReference type="NCBI Taxonomy" id="358040"/>
    <lineage>
        <taxon>Eukaryota</taxon>
        <taxon>Metazoa</taxon>
        <taxon>Ecdysozoa</taxon>
        <taxon>Nematoda</taxon>
        <taxon>Chromadorea</taxon>
        <taxon>Rhabditida</taxon>
        <taxon>Rhabditina</taxon>
        <taxon>Diplogasteromorpha</taxon>
        <taxon>Diplogasteroidea</taxon>
        <taxon>Neodiplogasteridae</taxon>
        <taxon>Pristionchus</taxon>
    </lineage>
</organism>
<evidence type="ECO:0000313" key="4">
    <source>
        <dbReference type="Proteomes" id="UP001432027"/>
    </source>
</evidence>
<feature type="transmembrane region" description="Helical" evidence="1">
    <location>
        <begin position="77"/>
        <end position="99"/>
    </location>
</feature>
<protein>
    <recommendedName>
        <fullName evidence="5">G protein-coupled receptor</fullName>
    </recommendedName>
</protein>
<evidence type="ECO:0000313" key="3">
    <source>
        <dbReference type="EMBL" id="GMS93279.1"/>
    </source>
</evidence>
<proteinExistence type="predicted"/>
<reference evidence="3" key="1">
    <citation type="submission" date="2023-10" db="EMBL/GenBank/DDBJ databases">
        <title>Genome assembly of Pristionchus species.</title>
        <authorList>
            <person name="Yoshida K."/>
            <person name="Sommer R.J."/>
        </authorList>
    </citation>
    <scope>NUCLEOTIDE SEQUENCE</scope>
    <source>
        <strain evidence="3">RS0144</strain>
    </source>
</reference>
<feature type="chain" id="PRO_5043641281" description="G protein-coupled receptor" evidence="2">
    <location>
        <begin position="23"/>
        <end position="110"/>
    </location>
</feature>
<dbReference type="AlphaFoldDB" id="A0AAV5TGE2"/>
<accession>A0AAV5TGE2</accession>
<evidence type="ECO:0008006" key="5">
    <source>
        <dbReference type="Google" id="ProtNLM"/>
    </source>
</evidence>
<dbReference type="EMBL" id="BTSX01000004">
    <property type="protein sequence ID" value="GMS93279.1"/>
    <property type="molecule type" value="Genomic_DNA"/>
</dbReference>
<keyword evidence="1" id="KW-0472">Membrane</keyword>
<sequence length="110" mass="12951">RYILCVWTISFGVVFLLNIALAVIDMENETGYMPVNMFEPRRHNIYQVHIMSTVFCSTFEIALSIERIVAIVKPRHYFFSDFAWKRLIVLTVLLVRFAYAKEGPMHTAYR</sequence>
<gene>
    <name evidence="3" type="ORF">PENTCL1PPCAC_15454</name>
</gene>
<comment type="caution">
    <text evidence="3">The sequence shown here is derived from an EMBL/GenBank/DDBJ whole genome shotgun (WGS) entry which is preliminary data.</text>
</comment>